<evidence type="ECO:0000256" key="1">
    <source>
        <dbReference type="SAM" id="MobiDB-lite"/>
    </source>
</evidence>
<evidence type="ECO:0000313" key="4">
    <source>
        <dbReference type="Proteomes" id="UP000838763"/>
    </source>
</evidence>
<feature type="region of interest" description="Disordered" evidence="1">
    <location>
        <begin position="231"/>
        <end position="319"/>
    </location>
</feature>
<name>A0A9P1H035_9PEZI</name>
<feature type="compositionally biased region" description="Basic and acidic residues" evidence="1">
    <location>
        <begin position="307"/>
        <end position="319"/>
    </location>
</feature>
<evidence type="ECO:0000313" key="3">
    <source>
        <dbReference type="EMBL" id="CAI4213445.1"/>
    </source>
</evidence>
<gene>
    <name evidence="3" type="ORF">PPNO1_LOCUS3192</name>
</gene>
<dbReference type="Proteomes" id="UP000838763">
    <property type="component" value="Unassembled WGS sequence"/>
</dbReference>
<feature type="chain" id="PRO_5040218499" evidence="2">
    <location>
        <begin position="17"/>
        <end position="319"/>
    </location>
</feature>
<accession>A0A9P1H035</accession>
<proteinExistence type="predicted"/>
<keyword evidence="4" id="KW-1185">Reference proteome</keyword>
<feature type="compositionally biased region" description="Basic and acidic residues" evidence="1">
    <location>
        <begin position="231"/>
        <end position="267"/>
    </location>
</feature>
<reference evidence="3" key="1">
    <citation type="submission" date="2022-11" db="EMBL/GenBank/DDBJ databases">
        <authorList>
            <person name="Scott C."/>
            <person name="Bruce N."/>
        </authorList>
    </citation>
    <scope>NUCLEOTIDE SEQUENCE</scope>
</reference>
<dbReference type="EMBL" id="CALLCH030000008">
    <property type="protein sequence ID" value="CAI4213445.1"/>
    <property type="molecule type" value="Genomic_DNA"/>
</dbReference>
<comment type="caution">
    <text evidence="3">The sequence shown here is derived from an EMBL/GenBank/DDBJ whole genome shotgun (WGS) entry which is preliminary data.</text>
</comment>
<dbReference type="OrthoDB" id="4359806at2759"/>
<dbReference type="AlphaFoldDB" id="A0A9P1H035"/>
<feature type="signal peptide" evidence="2">
    <location>
        <begin position="1"/>
        <end position="16"/>
    </location>
</feature>
<organism evidence="3 4">
    <name type="scientific">Parascedosporium putredinis</name>
    <dbReference type="NCBI Taxonomy" id="1442378"/>
    <lineage>
        <taxon>Eukaryota</taxon>
        <taxon>Fungi</taxon>
        <taxon>Dikarya</taxon>
        <taxon>Ascomycota</taxon>
        <taxon>Pezizomycotina</taxon>
        <taxon>Sordariomycetes</taxon>
        <taxon>Hypocreomycetidae</taxon>
        <taxon>Microascales</taxon>
        <taxon>Microascaceae</taxon>
        <taxon>Parascedosporium</taxon>
    </lineage>
</organism>
<evidence type="ECO:0000256" key="2">
    <source>
        <dbReference type="SAM" id="SignalP"/>
    </source>
</evidence>
<protein>
    <submittedName>
        <fullName evidence="3">Uncharacterized protein</fullName>
    </submittedName>
</protein>
<sequence length="319" mass="35516">MAKSQLLVSLLAALAAAPPSSQYAARLRGEVRVQEVLPRDAAPHLGPLSRASHGLGSWSDAIFYFFGGRPYPGTWDGVDDKGESREIMRMEYTDVPATVKKWIEEQKKIEDPEAPSKHLFAVYEKPQKEGDKITGTAKPRPDGTEAADEEKVLMFAAGALYEILPLWVADGSDCQDELLNLENYQAWPEDKKIVAWPVEHTWPDDESGNREIEFTVKAQILHETEEGRVARLQREKEAEEERIRQEEEAKRLAEEEAQKAAEEAAKEAEEEGTNEEAVTSESEAPAVEEVVVEKVEEPSAPEAEADSASKTESSEKDEL</sequence>
<feature type="compositionally biased region" description="Low complexity" evidence="1">
    <location>
        <begin position="275"/>
        <end position="289"/>
    </location>
</feature>
<keyword evidence="2" id="KW-0732">Signal</keyword>